<dbReference type="InterPro" id="IPR001680">
    <property type="entry name" value="WD40_rpt"/>
</dbReference>
<dbReference type="PANTHER" id="PTHR18763">
    <property type="entry name" value="WD-REPEAT PROTEIN 18"/>
    <property type="match status" value="1"/>
</dbReference>
<feature type="non-terminal residue" evidence="4">
    <location>
        <position position="1"/>
    </location>
</feature>
<dbReference type="EMBL" id="CAJPIZ010057662">
    <property type="protein sequence ID" value="CAG2123414.1"/>
    <property type="molecule type" value="Genomic_DNA"/>
</dbReference>
<dbReference type="InterPro" id="IPR045227">
    <property type="entry name" value="WDR18/Ipi3/RID3"/>
</dbReference>
<dbReference type="Pfam" id="PF00400">
    <property type="entry name" value="WD40"/>
    <property type="match status" value="1"/>
</dbReference>
<keyword evidence="2" id="KW-0677">Repeat</keyword>
<dbReference type="PROSITE" id="PS50082">
    <property type="entry name" value="WD_REPEATS_2"/>
    <property type="match status" value="1"/>
</dbReference>
<dbReference type="InterPro" id="IPR036322">
    <property type="entry name" value="WD40_repeat_dom_sf"/>
</dbReference>
<dbReference type="GO" id="GO:0120330">
    <property type="term" value="C:rixosome complex"/>
    <property type="evidence" value="ECO:0007669"/>
    <property type="project" value="TreeGrafter"/>
</dbReference>
<dbReference type="PROSITE" id="PS50294">
    <property type="entry name" value="WD_REPEATS_REGION"/>
    <property type="match status" value="1"/>
</dbReference>
<reference evidence="4" key="1">
    <citation type="submission" date="2020-11" db="EMBL/GenBank/DDBJ databases">
        <authorList>
            <person name="Tran Van P."/>
        </authorList>
    </citation>
    <scope>NUCLEOTIDE SEQUENCE</scope>
</reference>
<protein>
    <submittedName>
        <fullName evidence="4">Uncharacterized protein</fullName>
    </submittedName>
</protein>
<keyword evidence="5" id="KW-1185">Reference proteome</keyword>
<dbReference type="GO" id="GO:0006261">
    <property type="term" value="P:DNA-templated DNA replication"/>
    <property type="evidence" value="ECO:0007669"/>
    <property type="project" value="TreeGrafter"/>
</dbReference>
<evidence type="ECO:0000256" key="3">
    <source>
        <dbReference type="PROSITE-ProRule" id="PRU00221"/>
    </source>
</evidence>
<evidence type="ECO:0000313" key="5">
    <source>
        <dbReference type="Proteomes" id="UP000759131"/>
    </source>
</evidence>
<dbReference type="PANTHER" id="PTHR18763:SF0">
    <property type="entry name" value="WD REPEAT-CONTAINING PROTEIN 18"/>
    <property type="match status" value="1"/>
</dbReference>
<sequence length="146" mass="16161">QLIISSVKDSPVVNVWSFERKDQLHLKIICPNKVTALKTTNDGKYCLVAINTSLYIWQTSSGELLAILEKHYQKITCIAVTSDDSYIVTAGDDGLAFVWSLGVSVGYNEFDVTDTESTLRDPIHKWSDHTNAITDVHIGLGGIEAY</sequence>
<feature type="repeat" description="WD" evidence="3">
    <location>
        <begin position="68"/>
        <end position="101"/>
    </location>
</feature>
<dbReference type="Gene3D" id="2.130.10.10">
    <property type="entry name" value="YVTN repeat-like/Quinoprotein amine dehydrogenase"/>
    <property type="match status" value="1"/>
</dbReference>
<dbReference type="Proteomes" id="UP000759131">
    <property type="component" value="Unassembled WGS sequence"/>
</dbReference>
<dbReference type="EMBL" id="OC912237">
    <property type="protein sequence ID" value="CAD7651429.1"/>
    <property type="molecule type" value="Genomic_DNA"/>
</dbReference>
<dbReference type="GO" id="GO:0006364">
    <property type="term" value="P:rRNA processing"/>
    <property type="evidence" value="ECO:0007669"/>
    <property type="project" value="TreeGrafter"/>
</dbReference>
<dbReference type="GO" id="GO:0005656">
    <property type="term" value="C:nuclear pre-replicative complex"/>
    <property type="evidence" value="ECO:0007669"/>
    <property type="project" value="TreeGrafter"/>
</dbReference>
<dbReference type="SUPFAM" id="SSF50978">
    <property type="entry name" value="WD40 repeat-like"/>
    <property type="match status" value="1"/>
</dbReference>
<dbReference type="AlphaFoldDB" id="A0A7R9M0U8"/>
<evidence type="ECO:0000256" key="1">
    <source>
        <dbReference type="ARBA" id="ARBA00022574"/>
    </source>
</evidence>
<keyword evidence="1 3" id="KW-0853">WD repeat</keyword>
<dbReference type="OrthoDB" id="756370at2759"/>
<accession>A0A7R9M0U8</accession>
<proteinExistence type="predicted"/>
<evidence type="ECO:0000256" key="2">
    <source>
        <dbReference type="ARBA" id="ARBA00022737"/>
    </source>
</evidence>
<feature type="non-terminal residue" evidence="4">
    <location>
        <position position="146"/>
    </location>
</feature>
<name>A0A7R9M0U8_9ACAR</name>
<organism evidence="4">
    <name type="scientific">Medioppia subpectinata</name>
    <dbReference type="NCBI Taxonomy" id="1979941"/>
    <lineage>
        <taxon>Eukaryota</taxon>
        <taxon>Metazoa</taxon>
        <taxon>Ecdysozoa</taxon>
        <taxon>Arthropoda</taxon>
        <taxon>Chelicerata</taxon>
        <taxon>Arachnida</taxon>
        <taxon>Acari</taxon>
        <taxon>Acariformes</taxon>
        <taxon>Sarcoptiformes</taxon>
        <taxon>Oribatida</taxon>
        <taxon>Brachypylina</taxon>
        <taxon>Oppioidea</taxon>
        <taxon>Oppiidae</taxon>
        <taxon>Medioppia</taxon>
    </lineage>
</organism>
<dbReference type="InterPro" id="IPR015943">
    <property type="entry name" value="WD40/YVTN_repeat-like_dom_sf"/>
</dbReference>
<dbReference type="SMART" id="SM00320">
    <property type="entry name" value="WD40"/>
    <property type="match status" value="2"/>
</dbReference>
<gene>
    <name evidence="4" type="ORF">OSB1V03_LOCUS23359</name>
</gene>
<evidence type="ECO:0000313" key="4">
    <source>
        <dbReference type="EMBL" id="CAD7651429.1"/>
    </source>
</evidence>